<evidence type="ECO:0000313" key="7">
    <source>
        <dbReference type="EMBL" id="MDX8416066.1"/>
    </source>
</evidence>
<dbReference type="Gene3D" id="3.30.450.330">
    <property type="match status" value="1"/>
</dbReference>
<feature type="domain" description="Penicillin-binding protein dimerisation" evidence="6">
    <location>
        <begin position="55"/>
        <end position="215"/>
    </location>
</feature>
<evidence type="ECO:0000256" key="4">
    <source>
        <dbReference type="SAM" id="Phobius"/>
    </source>
</evidence>
<sequence>MKCSPFISKWRYRAVLFGTAGIFCIMLWRLYDLHIIESKNSKDAVQSQRQIVSPISAKRGNITDARGNILATSRSVIDLGVDPEAIKEKFDRPETREKLSKMAHILNLPLSEILEKCKSEEIISPSGRIIKRRWKLIAKVEENVYEEISALKIYGITGDRKYVRTYPSEGLAAHVIGFVNKEGVAVDGIEKNADWYLKGQEGWIQSEKDARRRELAHFRTREVPATDGMNIELSIDIIIQEMANRQLQKIVEEFNPENATIIVSDPATGFILALANYPSFDPNNYNKYPVANLKNFALSSQIEPGSTFKIVPISAALNEGLVTQDDTFDCSQPTLTHRGRILKLPPDDHPAGVLSVRQIAEKSSNRGSAQLGAMLGEQKLFEYAKMFGYGSKTNIGLSGEINGVLMNPKNWDGLTITRLPMGHAVAATPLQIHCSMATLANQGVYMRPQLVKRIFSEKTGKEIVFAPKRLRQVVSPKTASIMCDILTDVTEKGTGKNALVSGFKVAGKTGTAQKIIDGKYSKKQHVGSFSGFFPSDRPRLVITVIVDDAKRQNGRPAYGSVVAAPAFANIAKEAASYLGIQTDEEFENIIALKDWE</sequence>
<dbReference type="PANTHER" id="PTHR30627">
    <property type="entry name" value="PEPTIDOGLYCAN D,D-TRANSPEPTIDASE"/>
    <property type="match status" value="1"/>
</dbReference>
<comment type="caution">
    <text evidence="7">The sequence shown here is derived from an EMBL/GenBank/DDBJ whole genome shotgun (WGS) entry which is preliminary data.</text>
</comment>
<evidence type="ECO:0000259" key="6">
    <source>
        <dbReference type="Pfam" id="PF03717"/>
    </source>
</evidence>
<gene>
    <name evidence="7" type="ORF">MOX91_07750</name>
</gene>
<dbReference type="RefSeq" id="WP_370397519.1">
    <property type="nucleotide sequence ID" value="NZ_JALBUT010000009.1"/>
</dbReference>
<keyword evidence="8" id="KW-1185">Reference proteome</keyword>
<dbReference type="SUPFAM" id="SSF56601">
    <property type="entry name" value="beta-lactamase/transpeptidase-like"/>
    <property type="match status" value="1"/>
</dbReference>
<organism evidence="7 8">
    <name type="scientific">Intestinicryptomonas porci</name>
    <dbReference type="NCBI Taxonomy" id="2926320"/>
    <lineage>
        <taxon>Bacteria</taxon>
        <taxon>Pseudomonadati</taxon>
        <taxon>Verrucomicrobiota</taxon>
        <taxon>Opitutia</taxon>
        <taxon>Opitutales</taxon>
        <taxon>Intestinicryptomonaceae</taxon>
        <taxon>Intestinicryptomonas</taxon>
    </lineage>
</organism>
<keyword evidence="4" id="KW-0812">Transmembrane</keyword>
<dbReference type="InterPro" id="IPR001460">
    <property type="entry name" value="PCN-bd_Tpept"/>
</dbReference>
<evidence type="ECO:0000256" key="3">
    <source>
        <dbReference type="ARBA" id="ARBA00023136"/>
    </source>
</evidence>
<dbReference type="Pfam" id="PF03717">
    <property type="entry name" value="PBP_dimer"/>
    <property type="match status" value="1"/>
</dbReference>
<evidence type="ECO:0000259" key="5">
    <source>
        <dbReference type="Pfam" id="PF00905"/>
    </source>
</evidence>
<proteinExistence type="predicted"/>
<keyword evidence="4" id="KW-1133">Transmembrane helix</keyword>
<reference evidence="7 8" key="1">
    <citation type="submission" date="2022-03" db="EMBL/GenBank/DDBJ databases">
        <title>Novel taxa within the pig intestine.</title>
        <authorList>
            <person name="Wylensek D."/>
            <person name="Bishof K."/>
            <person name="Afrizal A."/>
            <person name="Clavel T."/>
        </authorList>
    </citation>
    <scope>NUCLEOTIDE SEQUENCE [LARGE SCALE GENOMIC DNA]</scope>
    <source>
        <strain evidence="7 8">CLA-KB-P66</strain>
    </source>
</reference>
<evidence type="ECO:0000256" key="1">
    <source>
        <dbReference type="ARBA" id="ARBA00004370"/>
    </source>
</evidence>
<dbReference type="Proteomes" id="UP001275932">
    <property type="component" value="Unassembled WGS sequence"/>
</dbReference>
<keyword evidence="3 4" id="KW-0472">Membrane</keyword>
<name>A0ABU4WJ55_9BACT</name>
<dbReference type="InterPro" id="IPR012338">
    <property type="entry name" value="Beta-lactam/transpept-like"/>
</dbReference>
<keyword evidence="2" id="KW-0645">Protease</keyword>
<dbReference type="Pfam" id="PF00905">
    <property type="entry name" value="Transpeptidase"/>
    <property type="match status" value="1"/>
</dbReference>
<evidence type="ECO:0000256" key="2">
    <source>
        <dbReference type="ARBA" id="ARBA00022645"/>
    </source>
</evidence>
<dbReference type="PANTHER" id="PTHR30627:SF1">
    <property type="entry name" value="PEPTIDOGLYCAN D,D-TRANSPEPTIDASE FTSI"/>
    <property type="match status" value="1"/>
</dbReference>
<dbReference type="InterPro" id="IPR005311">
    <property type="entry name" value="PBP_dimer"/>
</dbReference>
<dbReference type="EMBL" id="JALBUT010000009">
    <property type="protein sequence ID" value="MDX8416066.1"/>
    <property type="molecule type" value="Genomic_DNA"/>
</dbReference>
<feature type="transmembrane region" description="Helical" evidence="4">
    <location>
        <begin position="12"/>
        <end position="31"/>
    </location>
</feature>
<dbReference type="InterPro" id="IPR036138">
    <property type="entry name" value="PBP_dimer_sf"/>
</dbReference>
<keyword evidence="2" id="KW-0121">Carboxypeptidase</keyword>
<protein>
    <submittedName>
        <fullName evidence="7">Penicillin-binding protein 2</fullName>
    </submittedName>
</protein>
<dbReference type="InterPro" id="IPR050515">
    <property type="entry name" value="Beta-lactam/transpept"/>
</dbReference>
<dbReference type="SUPFAM" id="SSF56519">
    <property type="entry name" value="Penicillin binding protein dimerisation domain"/>
    <property type="match status" value="1"/>
</dbReference>
<accession>A0ABU4WJ55</accession>
<feature type="domain" description="Penicillin-binding protein transpeptidase" evidence="5">
    <location>
        <begin position="260"/>
        <end position="571"/>
    </location>
</feature>
<keyword evidence="2" id="KW-0378">Hydrolase</keyword>
<comment type="subcellular location">
    <subcellularLocation>
        <location evidence="1">Membrane</location>
    </subcellularLocation>
</comment>
<dbReference type="Gene3D" id="3.40.710.10">
    <property type="entry name" value="DD-peptidase/beta-lactamase superfamily"/>
    <property type="match status" value="1"/>
</dbReference>
<evidence type="ECO:0000313" key="8">
    <source>
        <dbReference type="Proteomes" id="UP001275932"/>
    </source>
</evidence>
<dbReference type="Gene3D" id="3.90.1310.10">
    <property type="entry name" value="Penicillin-binding protein 2a (Domain 2)"/>
    <property type="match status" value="1"/>
</dbReference>